<dbReference type="PROSITE" id="PS51704">
    <property type="entry name" value="GP_PDE"/>
    <property type="match status" value="1"/>
</dbReference>
<dbReference type="Proteomes" id="UP000034189">
    <property type="component" value="Chromosome"/>
</dbReference>
<dbReference type="PANTHER" id="PTHR46320:SF1">
    <property type="entry name" value="GLYCEROPHOSPHODIESTER PHOSPHODIESTERASE 1"/>
    <property type="match status" value="1"/>
</dbReference>
<name>A0A0F7FFV1_PAEDU</name>
<proteinExistence type="predicted"/>
<dbReference type="PATRIC" id="fig|1333534.5.peg.5455"/>
<dbReference type="InterPro" id="IPR030395">
    <property type="entry name" value="GP_PDE_dom"/>
</dbReference>
<dbReference type="GO" id="GO:0005886">
    <property type="term" value="C:plasma membrane"/>
    <property type="evidence" value="ECO:0007669"/>
    <property type="project" value="TreeGrafter"/>
</dbReference>
<dbReference type="Pfam" id="PF16387">
    <property type="entry name" value="DUF4996"/>
    <property type="match status" value="1"/>
</dbReference>
<dbReference type="EMBL" id="CP011114">
    <property type="protein sequence ID" value="AKG37977.1"/>
    <property type="molecule type" value="Genomic_DNA"/>
</dbReference>
<evidence type="ECO:0000313" key="2">
    <source>
        <dbReference type="EMBL" id="AKG37977.1"/>
    </source>
</evidence>
<dbReference type="SUPFAM" id="SSF51695">
    <property type="entry name" value="PLC-like phosphodiesterases"/>
    <property type="match status" value="1"/>
</dbReference>
<dbReference type="Pfam" id="PF03009">
    <property type="entry name" value="GDPD"/>
    <property type="match status" value="1"/>
</dbReference>
<dbReference type="CDD" id="cd08566">
    <property type="entry name" value="GDPD_AtGDE_like"/>
    <property type="match status" value="1"/>
</dbReference>
<dbReference type="InterPro" id="IPR017946">
    <property type="entry name" value="PLC-like_Pdiesterase_TIM-brl"/>
</dbReference>
<protein>
    <recommendedName>
        <fullName evidence="1">GP-PDE domain-containing protein</fullName>
    </recommendedName>
</protein>
<dbReference type="InterPro" id="IPR032160">
    <property type="entry name" value="DUF4996"/>
</dbReference>
<dbReference type="Gene3D" id="3.20.20.190">
    <property type="entry name" value="Phosphatidylinositol (PI) phosphodiesterase"/>
    <property type="match status" value="1"/>
</dbReference>
<organism evidence="2 3">
    <name type="scientific">Paenibacillus durus ATCC 35681</name>
    <dbReference type="NCBI Taxonomy" id="1333534"/>
    <lineage>
        <taxon>Bacteria</taxon>
        <taxon>Bacillati</taxon>
        <taxon>Bacillota</taxon>
        <taxon>Bacilli</taxon>
        <taxon>Bacillales</taxon>
        <taxon>Paenibacillaceae</taxon>
        <taxon>Paenibacillus</taxon>
    </lineage>
</organism>
<dbReference type="GO" id="GO:0006644">
    <property type="term" value="P:phospholipid metabolic process"/>
    <property type="evidence" value="ECO:0007669"/>
    <property type="project" value="TreeGrafter"/>
</dbReference>
<feature type="domain" description="GP-PDE" evidence="1">
    <location>
        <begin position="12"/>
        <end position="269"/>
    </location>
</feature>
<dbReference type="PANTHER" id="PTHR46320">
    <property type="entry name" value="GLYCEROPHOSPHODIESTER PHOSPHODIESTERASE 1"/>
    <property type="match status" value="1"/>
</dbReference>
<gene>
    <name evidence="2" type="ORF">VK70_24950</name>
</gene>
<reference evidence="2 3" key="1">
    <citation type="submission" date="2015-03" db="EMBL/GenBank/DDBJ databases">
        <authorList>
            <person name="Abdul Halim M."/>
        </authorList>
    </citation>
    <scope>NUCLEOTIDE SEQUENCE [LARGE SCALE GENOMIC DNA]</scope>
    <source>
        <strain evidence="2 3">ATCC 35681</strain>
    </source>
</reference>
<dbReference type="GO" id="GO:0006580">
    <property type="term" value="P:ethanolamine metabolic process"/>
    <property type="evidence" value="ECO:0007669"/>
    <property type="project" value="TreeGrafter"/>
</dbReference>
<dbReference type="AlphaFoldDB" id="A0A0F7FFV1"/>
<dbReference type="HOGENOM" id="CLU_030006_9_3_9"/>
<accession>A0A0F7FFV1</accession>
<dbReference type="GO" id="GO:0070291">
    <property type="term" value="P:N-acylethanolamine metabolic process"/>
    <property type="evidence" value="ECO:0007669"/>
    <property type="project" value="TreeGrafter"/>
</dbReference>
<dbReference type="GO" id="GO:0008889">
    <property type="term" value="F:glycerophosphodiester phosphodiesterase activity"/>
    <property type="evidence" value="ECO:0007669"/>
    <property type="project" value="TreeGrafter"/>
</dbReference>
<reference evidence="2 3" key="2">
    <citation type="journal article" date="2016" name="Genome Announc.">
        <title>Genome Sequence of a Gram-Positive Diazotroph, Paenibacillus durus Type Strain ATCC 35681.</title>
        <authorList>
            <person name="Halim M.A."/>
            <person name="Rahman A.Y."/>
            <person name="Sim K.S."/>
            <person name="Yam H.C."/>
            <person name="Rahim A.A."/>
            <person name="Ghazali A.H."/>
            <person name="Najimudin N."/>
        </authorList>
    </citation>
    <scope>NUCLEOTIDE SEQUENCE [LARGE SCALE GENOMIC DNA]</scope>
    <source>
        <strain evidence="2 3">ATCC 35681</strain>
    </source>
</reference>
<evidence type="ECO:0000259" key="1">
    <source>
        <dbReference type="PROSITE" id="PS51704"/>
    </source>
</evidence>
<sequence>MYSEFNNPNGRVMVIAHRGDWLNAPENTVPAIINAIDLGVDMIEIDVRRTRDGKLILMHDETVDRMTSGSGAVAELSYDELLSLQVKQSEGGESAELTGVHIPTLEEVMKLVKGKALINLDKCWDIREEVYQVLLDTGTVNHGLFKSDAELDEVAAFLESKAIRPEYMQIIQASNAYLLHDPDALLTRIKPKAVEFVFEDETSPFSIEESFHMFSGKCRLWINTMWDSLCAGHSDEQSLENAADGWGWGIARGVNMIQTDYSRQLLNYLQK</sequence>
<evidence type="ECO:0000313" key="3">
    <source>
        <dbReference type="Proteomes" id="UP000034189"/>
    </source>
</evidence>